<evidence type="ECO:0000313" key="2">
    <source>
        <dbReference type="EMBL" id="SDG12681.1"/>
    </source>
</evidence>
<dbReference type="STRING" id="440168.SAMN04487974_10138"/>
<evidence type="ECO:0000256" key="1">
    <source>
        <dbReference type="RuleBase" id="RU003860"/>
    </source>
</evidence>
<gene>
    <name evidence="2" type="ORF">SAMN04487974_10138</name>
</gene>
<dbReference type="GO" id="GO:0016226">
    <property type="term" value="P:iron-sulfur cluster assembly"/>
    <property type="evidence" value="ECO:0007669"/>
    <property type="project" value="TreeGrafter"/>
</dbReference>
<dbReference type="PANTHER" id="PTHR46230:SF3">
    <property type="entry name" value="SUFE-LIKE PROTEIN 1, CHLOROPLASTIC_MITOCHONDRIAL"/>
    <property type="match status" value="1"/>
</dbReference>
<protein>
    <submittedName>
        <fullName evidence="2">BolA protein</fullName>
    </submittedName>
</protein>
<proteinExistence type="inferred from homology"/>
<reference evidence="2 3" key="1">
    <citation type="submission" date="2016-10" db="EMBL/GenBank/DDBJ databases">
        <authorList>
            <person name="de Groot N.N."/>
        </authorList>
    </citation>
    <scope>NUCLEOTIDE SEQUENCE [LARGE SCALE GENOMIC DNA]</scope>
    <source>
        <strain evidence="2 3">CGMCC 1.10267</strain>
    </source>
</reference>
<dbReference type="PIRSF" id="PIRSF003113">
    <property type="entry name" value="BolA"/>
    <property type="match status" value="1"/>
</dbReference>
<name>A0A1G7RPH3_9HYPH</name>
<evidence type="ECO:0000313" key="3">
    <source>
        <dbReference type="Proteomes" id="UP000199495"/>
    </source>
</evidence>
<dbReference type="EMBL" id="FNCS01000001">
    <property type="protein sequence ID" value="SDG12681.1"/>
    <property type="molecule type" value="Genomic_DNA"/>
</dbReference>
<dbReference type="InterPro" id="IPR002634">
    <property type="entry name" value="BolA"/>
</dbReference>
<dbReference type="Gene3D" id="3.30.300.90">
    <property type="entry name" value="BolA-like"/>
    <property type="match status" value="1"/>
</dbReference>
<dbReference type="PANTHER" id="PTHR46230">
    <property type="match status" value="1"/>
</dbReference>
<accession>A0A1G7RPH3</accession>
<dbReference type="AlphaFoldDB" id="A0A1G7RPH3"/>
<organism evidence="2 3">
    <name type="scientific">Pelagibacterium luteolum</name>
    <dbReference type="NCBI Taxonomy" id="440168"/>
    <lineage>
        <taxon>Bacteria</taxon>
        <taxon>Pseudomonadati</taxon>
        <taxon>Pseudomonadota</taxon>
        <taxon>Alphaproteobacteria</taxon>
        <taxon>Hyphomicrobiales</taxon>
        <taxon>Devosiaceae</taxon>
        <taxon>Pelagibacterium</taxon>
    </lineage>
</organism>
<sequence length="87" mass="9465">MSVRDQIEATLIENFAPTALEVIDDSERHHGHAGWREGGNTHFRVKIASPALDGMNRVAQHRAINAALAKQFDAGLHALAIEVKPSS</sequence>
<dbReference type="Pfam" id="PF01722">
    <property type="entry name" value="BolA"/>
    <property type="match status" value="1"/>
</dbReference>
<dbReference type="OrthoDB" id="9811118at2"/>
<keyword evidence="3" id="KW-1185">Reference proteome</keyword>
<dbReference type="Proteomes" id="UP000199495">
    <property type="component" value="Unassembled WGS sequence"/>
</dbReference>
<dbReference type="InterPro" id="IPR036065">
    <property type="entry name" value="BolA-like_sf"/>
</dbReference>
<dbReference type="RefSeq" id="WP_090589410.1">
    <property type="nucleotide sequence ID" value="NZ_FNCS01000001.1"/>
</dbReference>
<comment type="similarity">
    <text evidence="1">Belongs to the BolA/IbaG family.</text>
</comment>
<dbReference type="SUPFAM" id="SSF82657">
    <property type="entry name" value="BolA-like"/>
    <property type="match status" value="1"/>
</dbReference>